<dbReference type="AlphaFoldDB" id="A0A5B8IRD9"/>
<evidence type="ECO:0000256" key="4">
    <source>
        <dbReference type="ARBA" id="ARBA00022989"/>
    </source>
</evidence>
<dbReference type="Proteomes" id="UP000318483">
    <property type="component" value="Chromosome"/>
</dbReference>
<proteinExistence type="predicted"/>
<keyword evidence="6" id="KW-0472">Membrane</keyword>
<dbReference type="PANTHER" id="PTHR12137">
    <property type="entry name" value="CARBOHYDRATE SULFOTRANSFERASE"/>
    <property type="match status" value="1"/>
</dbReference>
<sequence>MDYPKHWSNLLREHWKFRVQGKTATDPKVMLIEQARALYVPVPKAANSSARRALAPSVGIDGASVGDVHKDTRLPIHKWSEIEPRLTEDWFFFTIVRNPFTRILSAYRDKVLDRKVQLKALRAMGMTADDSFETFLKACARWPRKLLNDHFIPQADLLSKPLATGRLTVLKSEDLPDGWSGICDRLETSGVPRPDLIGHTNRAMSQRDSGFSDAEIALIQKLYADDFKYFSYSDTPPV</sequence>
<dbReference type="OrthoDB" id="1407035at2"/>
<keyword evidence="2 8" id="KW-0808">Transferase</keyword>
<dbReference type="GO" id="GO:0008146">
    <property type="term" value="F:sulfotransferase activity"/>
    <property type="evidence" value="ECO:0007669"/>
    <property type="project" value="InterPro"/>
</dbReference>
<dbReference type="RefSeq" id="WP_146363709.1">
    <property type="nucleotide sequence ID" value="NZ_CP042261.1"/>
</dbReference>
<dbReference type="GO" id="GO:0016020">
    <property type="term" value="C:membrane"/>
    <property type="evidence" value="ECO:0007669"/>
    <property type="project" value="InterPro"/>
</dbReference>
<accession>A0A5B8IRD9</accession>
<evidence type="ECO:0000256" key="2">
    <source>
        <dbReference type="ARBA" id="ARBA00022679"/>
    </source>
</evidence>
<evidence type="ECO:0000256" key="1">
    <source>
        <dbReference type="ARBA" id="ARBA00004323"/>
    </source>
</evidence>
<dbReference type="EMBL" id="CP042261">
    <property type="protein sequence ID" value="QDY68762.1"/>
    <property type="molecule type" value="Genomic_DNA"/>
</dbReference>
<dbReference type="InterPro" id="IPR005331">
    <property type="entry name" value="Sulfotransferase"/>
</dbReference>
<evidence type="ECO:0000256" key="6">
    <source>
        <dbReference type="ARBA" id="ARBA00023136"/>
    </source>
</evidence>
<dbReference type="KEGG" id="lit:FPZ52_03385"/>
<dbReference type="InterPro" id="IPR027417">
    <property type="entry name" value="P-loop_NTPase"/>
</dbReference>
<evidence type="ECO:0000313" key="9">
    <source>
        <dbReference type="Proteomes" id="UP000318483"/>
    </source>
</evidence>
<evidence type="ECO:0000256" key="5">
    <source>
        <dbReference type="ARBA" id="ARBA00023034"/>
    </source>
</evidence>
<keyword evidence="4" id="KW-1133">Transmembrane helix</keyword>
<keyword evidence="5" id="KW-0333">Golgi apparatus</keyword>
<dbReference type="InterPro" id="IPR018011">
    <property type="entry name" value="Carb_sulfotrans_8-10"/>
</dbReference>
<dbReference type="GO" id="GO:0016051">
    <property type="term" value="P:carbohydrate biosynthetic process"/>
    <property type="evidence" value="ECO:0007669"/>
    <property type="project" value="InterPro"/>
</dbReference>
<reference evidence="8 9" key="1">
    <citation type="submission" date="2019-07" db="EMBL/GenBank/DDBJ databases">
        <title>Litoreibacter alkalisoli sp. nov., isolated from saline-alkaline soil.</title>
        <authorList>
            <person name="Wang S."/>
            <person name="Xu L."/>
            <person name="Xing Y.-T."/>
            <person name="Sun J.-Q."/>
        </authorList>
    </citation>
    <scope>NUCLEOTIDE SEQUENCE [LARGE SCALE GENOMIC DNA]</scope>
    <source>
        <strain evidence="8 9">LN3S51</strain>
    </source>
</reference>
<gene>
    <name evidence="8" type="ORF">FPZ52_03385</name>
</gene>
<keyword evidence="3" id="KW-0812">Transmembrane</keyword>
<dbReference type="Pfam" id="PF03567">
    <property type="entry name" value="Sulfotransfer_2"/>
    <property type="match status" value="1"/>
</dbReference>
<evidence type="ECO:0000256" key="7">
    <source>
        <dbReference type="ARBA" id="ARBA00023180"/>
    </source>
</evidence>
<dbReference type="SUPFAM" id="SSF52540">
    <property type="entry name" value="P-loop containing nucleoside triphosphate hydrolases"/>
    <property type="match status" value="1"/>
</dbReference>
<name>A0A5B8IRD9_9RHOB</name>
<evidence type="ECO:0000256" key="3">
    <source>
        <dbReference type="ARBA" id="ARBA00022692"/>
    </source>
</evidence>
<evidence type="ECO:0000313" key="8">
    <source>
        <dbReference type="EMBL" id="QDY68762.1"/>
    </source>
</evidence>
<organism evidence="8 9">
    <name type="scientific">Qingshengfaniella alkalisoli</name>
    <dbReference type="NCBI Taxonomy" id="2599296"/>
    <lineage>
        <taxon>Bacteria</taxon>
        <taxon>Pseudomonadati</taxon>
        <taxon>Pseudomonadota</taxon>
        <taxon>Alphaproteobacteria</taxon>
        <taxon>Rhodobacterales</taxon>
        <taxon>Paracoccaceae</taxon>
        <taxon>Qingshengfaniella</taxon>
    </lineage>
</organism>
<keyword evidence="7" id="KW-0325">Glycoprotein</keyword>
<keyword evidence="9" id="KW-1185">Reference proteome</keyword>
<dbReference type="PANTHER" id="PTHR12137:SF54">
    <property type="entry name" value="CARBOHYDRATE SULFOTRANSFERASE"/>
    <property type="match status" value="1"/>
</dbReference>
<comment type="subcellular location">
    <subcellularLocation>
        <location evidence="1">Golgi apparatus membrane</location>
        <topology evidence="1">Single-pass type II membrane protein</topology>
    </subcellularLocation>
</comment>
<protein>
    <submittedName>
        <fullName evidence="8">Sulfotransferase family protein</fullName>
    </submittedName>
</protein>